<evidence type="ECO:0000256" key="9">
    <source>
        <dbReference type="SAM" id="MobiDB-lite"/>
    </source>
</evidence>
<dbReference type="EMBL" id="BAAAUX010000019">
    <property type="protein sequence ID" value="GAA2806911.1"/>
    <property type="molecule type" value="Genomic_DNA"/>
</dbReference>
<dbReference type="PANTHER" id="PTHR38686:SF1">
    <property type="entry name" value="APOLIPOPROTEIN N-ACYLTRANSFERASE"/>
    <property type="match status" value="1"/>
</dbReference>
<evidence type="ECO:0000256" key="1">
    <source>
        <dbReference type="ARBA" id="ARBA00004651"/>
    </source>
</evidence>
<dbReference type="InterPro" id="IPR045378">
    <property type="entry name" value="LNT_N"/>
</dbReference>
<dbReference type="Pfam" id="PF20154">
    <property type="entry name" value="LNT_N"/>
    <property type="match status" value="1"/>
</dbReference>
<feature type="transmembrane region" description="Helical" evidence="8">
    <location>
        <begin position="132"/>
        <end position="151"/>
    </location>
</feature>
<dbReference type="CDD" id="cd07571">
    <property type="entry name" value="ALP_N-acyl_transferase"/>
    <property type="match status" value="1"/>
</dbReference>
<evidence type="ECO:0000256" key="7">
    <source>
        <dbReference type="ARBA" id="ARBA00023315"/>
    </source>
</evidence>
<feature type="transmembrane region" description="Helical" evidence="8">
    <location>
        <begin position="28"/>
        <end position="45"/>
    </location>
</feature>
<dbReference type="HAMAP" id="MF_01148">
    <property type="entry name" value="Lnt"/>
    <property type="match status" value="1"/>
</dbReference>
<evidence type="ECO:0000256" key="4">
    <source>
        <dbReference type="ARBA" id="ARBA00022692"/>
    </source>
</evidence>
<comment type="function">
    <text evidence="8">Catalyzes the phospholipid dependent N-acylation of the N-terminal cysteine of apolipoprotein, the last step in lipoprotein maturation.</text>
</comment>
<evidence type="ECO:0000259" key="10">
    <source>
        <dbReference type="PROSITE" id="PS50263"/>
    </source>
</evidence>
<organism evidence="11 12">
    <name type="scientific">Saccharopolyspora taberi</name>
    <dbReference type="NCBI Taxonomy" id="60895"/>
    <lineage>
        <taxon>Bacteria</taxon>
        <taxon>Bacillati</taxon>
        <taxon>Actinomycetota</taxon>
        <taxon>Actinomycetes</taxon>
        <taxon>Pseudonocardiales</taxon>
        <taxon>Pseudonocardiaceae</taxon>
        <taxon>Saccharopolyspora</taxon>
    </lineage>
</organism>
<dbReference type="NCBIfam" id="TIGR00546">
    <property type="entry name" value="lnt"/>
    <property type="match status" value="1"/>
</dbReference>
<dbReference type="Pfam" id="PF00795">
    <property type="entry name" value="CN_hydrolase"/>
    <property type="match status" value="1"/>
</dbReference>
<evidence type="ECO:0000256" key="8">
    <source>
        <dbReference type="HAMAP-Rule" id="MF_01148"/>
    </source>
</evidence>
<feature type="transmembrane region" description="Helical" evidence="8">
    <location>
        <begin position="105"/>
        <end position="125"/>
    </location>
</feature>
<evidence type="ECO:0000256" key="3">
    <source>
        <dbReference type="ARBA" id="ARBA00022679"/>
    </source>
</evidence>
<evidence type="ECO:0000313" key="12">
    <source>
        <dbReference type="Proteomes" id="UP001500979"/>
    </source>
</evidence>
<keyword evidence="6 8" id="KW-0472">Membrane</keyword>
<comment type="caution">
    <text evidence="11">The sequence shown here is derived from an EMBL/GenBank/DDBJ whole genome shotgun (WGS) entry which is preliminary data.</text>
</comment>
<feature type="transmembrane region" description="Helical" evidence="8">
    <location>
        <begin position="51"/>
        <end position="68"/>
    </location>
</feature>
<evidence type="ECO:0000256" key="6">
    <source>
        <dbReference type="ARBA" id="ARBA00023136"/>
    </source>
</evidence>
<feature type="domain" description="CN hydrolase" evidence="10">
    <location>
        <begin position="236"/>
        <end position="486"/>
    </location>
</feature>
<gene>
    <name evidence="8 11" type="primary">lnt</name>
    <name evidence="11" type="ORF">GCM10010470_47700</name>
</gene>
<dbReference type="SUPFAM" id="SSF56317">
    <property type="entry name" value="Carbon-nitrogen hydrolase"/>
    <property type="match status" value="1"/>
</dbReference>
<dbReference type="Proteomes" id="UP001500979">
    <property type="component" value="Unassembled WGS sequence"/>
</dbReference>
<dbReference type="PANTHER" id="PTHR38686">
    <property type="entry name" value="APOLIPOPROTEIN N-ACYLTRANSFERASE"/>
    <property type="match status" value="1"/>
</dbReference>
<comment type="pathway">
    <text evidence="8">Protein modification; lipoprotein biosynthesis (N-acyl transfer).</text>
</comment>
<keyword evidence="12" id="KW-1185">Reference proteome</keyword>
<evidence type="ECO:0000256" key="5">
    <source>
        <dbReference type="ARBA" id="ARBA00022989"/>
    </source>
</evidence>
<keyword evidence="7 8" id="KW-0012">Acyltransferase</keyword>
<feature type="transmembrane region" description="Helical" evidence="8">
    <location>
        <begin position="206"/>
        <end position="227"/>
    </location>
</feature>
<dbReference type="PROSITE" id="PS50263">
    <property type="entry name" value="CN_HYDROLASE"/>
    <property type="match status" value="1"/>
</dbReference>
<evidence type="ECO:0000313" key="11">
    <source>
        <dbReference type="EMBL" id="GAA2806911.1"/>
    </source>
</evidence>
<sequence>MVVPTLSAQRRAKGGGDKTGGRSSNGLVWLRMLLAVAAGFSVYAVSPPHDVWWLVPIAFAAFVLVVHGRRARAGFGYGLLFGFSFMLPLLGWIQDFLGAQFGPWPWLGVAAVEALFFGLAGAGMARVSRLRAAPVWMAAVFVTAEAVRSSFPFGGFPWGRLAFTQARGALLPLASLGGAVLVSFAVALIGGAVAQIVLRARRRSGLVAPAVMVVVPVLAGLAVLPTVGTEANAGTAKVAIVQGNAPNIGLDLLYQDDVLHDNHMRAAEAFADDVDAGRQQRPDFVILPEQVGSWGPARTDPALTRISAKLGVPMLVGGLGVDQDGQLRNKIVRWDPATGAGAEYDKQHLVPFAETIPMRPVARLVSPFVDRFERDMIPGDRPGVLDAGPARVGVGMCYDVAYDNVFAGAAQEGATLLAVPTNNAWYGHSEMSYQQLAMSQLRAVEHSRSVVVAATSGVSAIVRPDGSIVQQTGQFTAQNLTGEVPLRSNTTLATRLGSAPMWAFAALGAGAVLLTLRRRPQDA</sequence>
<keyword evidence="3 8" id="KW-0808">Transferase</keyword>
<dbReference type="InterPro" id="IPR003010">
    <property type="entry name" value="C-N_Hydrolase"/>
</dbReference>
<dbReference type="InterPro" id="IPR036526">
    <property type="entry name" value="C-N_Hydrolase_sf"/>
</dbReference>
<keyword evidence="4 8" id="KW-0812">Transmembrane</keyword>
<dbReference type="Gene3D" id="3.60.110.10">
    <property type="entry name" value="Carbon-nitrogen hydrolase"/>
    <property type="match status" value="1"/>
</dbReference>
<keyword evidence="5 8" id="KW-1133">Transmembrane helix</keyword>
<feature type="transmembrane region" description="Helical" evidence="8">
    <location>
        <begin position="75"/>
        <end position="93"/>
    </location>
</feature>
<feature type="region of interest" description="Disordered" evidence="9">
    <location>
        <begin position="1"/>
        <end position="21"/>
    </location>
</feature>
<dbReference type="InterPro" id="IPR004563">
    <property type="entry name" value="Apolipo_AcylTrfase"/>
</dbReference>
<proteinExistence type="inferred from homology"/>
<feature type="transmembrane region" description="Helical" evidence="8">
    <location>
        <begin position="171"/>
        <end position="194"/>
    </location>
</feature>
<comment type="similarity">
    <text evidence="8">Belongs to the CN hydrolase family. Apolipoprotein N-acyltransferase subfamily.</text>
</comment>
<accession>A0ABN3VHZ9</accession>
<evidence type="ECO:0000256" key="2">
    <source>
        <dbReference type="ARBA" id="ARBA00022475"/>
    </source>
</evidence>
<dbReference type="EC" id="2.3.1.269" evidence="8"/>
<comment type="subcellular location">
    <subcellularLocation>
        <location evidence="1 8">Cell membrane</location>
        <topology evidence="1 8">Multi-pass membrane protein</topology>
    </subcellularLocation>
</comment>
<comment type="catalytic activity">
    <reaction evidence="8">
        <text>N-terminal S-1,2-diacyl-sn-glyceryl-L-cysteinyl-[lipoprotein] + a glycerophospholipid = N-acyl-S-1,2-diacyl-sn-glyceryl-L-cysteinyl-[lipoprotein] + a 2-acyl-sn-glycero-3-phospholipid + H(+)</text>
        <dbReference type="Rhea" id="RHEA:48228"/>
        <dbReference type="Rhea" id="RHEA-COMP:14681"/>
        <dbReference type="Rhea" id="RHEA-COMP:14684"/>
        <dbReference type="ChEBI" id="CHEBI:15378"/>
        <dbReference type="ChEBI" id="CHEBI:136912"/>
        <dbReference type="ChEBI" id="CHEBI:140656"/>
        <dbReference type="ChEBI" id="CHEBI:140657"/>
        <dbReference type="ChEBI" id="CHEBI:140660"/>
        <dbReference type="EC" id="2.3.1.269"/>
    </reaction>
</comment>
<keyword evidence="2 8" id="KW-1003">Cell membrane</keyword>
<name>A0ABN3VHZ9_9PSEU</name>
<protein>
    <recommendedName>
        <fullName evidence="8">Apolipoprotein N-acyltransferase</fullName>
        <shortName evidence="8">ALP N-acyltransferase</shortName>
        <ecNumber evidence="8">2.3.1.269</ecNumber>
    </recommendedName>
</protein>
<reference evidence="11 12" key="1">
    <citation type="journal article" date="2019" name="Int. J. Syst. Evol. Microbiol.">
        <title>The Global Catalogue of Microorganisms (GCM) 10K type strain sequencing project: providing services to taxonomists for standard genome sequencing and annotation.</title>
        <authorList>
            <consortium name="The Broad Institute Genomics Platform"/>
            <consortium name="The Broad Institute Genome Sequencing Center for Infectious Disease"/>
            <person name="Wu L."/>
            <person name="Ma J."/>
        </authorList>
    </citation>
    <scope>NUCLEOTIDE SEQUENCE [LARGE SCALE GENOMIC DNA]</scope>
    <source>
        <strain evidence="11 12">JCM 9383</strain>
    </source>
</reference>
<dbReference type="RefSeq" id="WP_344683229.1">
    <property type="nucleotide sequence ID" value="NZ_BAAAUX010000019.1"/>
</dbReference>